<evidence type="ECO:0000256" key="1">
    <source>
        <dbReference type="SAM" id="Phobius"/>
    </source>
</evidence>
<proteinExistence type="predicted"/>
<keyword evidence="1" id="KW-0472">Membrane</keyword>
<feature type="transmembrane region" description="Helical" evidence="1">
    <location>
        <begin position="191"/>
        <end position="213"/>
    </location>
</feature>
<keyword evidence="1" id="KW-0812">Transmembrane</keyword>
<name>A0A1C3KGJ1_PLAOA</name>
<dbReference type="VEuPathDB" id="PlasmoDB:POWCR01_000052100"/>
<sequence>DGNEVNKQYCEQKIHQLFSEVSEKQNLIHSCAKALQYSTYIKQKPTHEDESLCKYVNYLLFSEALLEKSPEYNTHSFYEELKEDQENLEICDGYIEIIPQDTFKKIEKLHTIYDNFYNFKKNSTQVQVSCNYGKQCVTLYYEHEVECRENSYSDFCIELENFRKQYNDYITNVRCHDKDIKTLDSFIKYNIAAIILIPISLILVLPFIIFILFKFTSLGSRLRPLIRMNRNIRNILNQETNTYIDFSKRDNKNSERQDYFITYNSVR</sequence>
<dbReference type="AlphaFoldDB" id="A0A1C3KGJ1"/>
<accession>A0A1C3KGJ1</accession>
<dbReference type="EMBL" id="FLRJ01000139">
    <property type="protein sequence ID" value="SBT72756.1"/>
    <property type="molecule type" value="Genomic_DNA"/>
</dbReference>
<reference evidence="2 3" key="1">
    <citation type="submission" date="2016-06" db="EMBL/GenBank/DDBJ databases">
        <authorList>
            <consortium name="Pathogen Informatics"/>
        </authorList>
    </citation>
    <scope>NUCLEOTIDE SEQUENCE [LARGE SCALE GENOMIC DNA]</scope>
</reference>
<feature type="non-terminal residue" evidence="2">
    <location>
        <position position="1"/>
    </location>
</feature>
<dbReference type="OrthoDB" id="389393at2759"/>
<evidence type="ECO:0000313" key="3">
    <source>
        <dbReference type="Proteomes" id="UP000243200"/>
    </source>
</evidence>
<protein>
    <submittedName>
        <fullName evidence="2">PIR protein</fullName>
    </submittedName>
</protein>
<evidence type="ECO:0000313" key="2">
    <source>
        <dbReference type="EMBL" id="SBT72756.1"/>
    </source>
</evidence>
<keyword evidence="1" id="KW-1133">Transmembrane helix</keyword>
<dbReference type="Proteomes" id="UP000243200">
    <property type="component" value="Unassembled WGS sequence"/>
</dbReference>
<dbReference type="VEuPathDB" id="PlasmoDB:PocGH01_00200000"/>
<organism evidence="2 3">
    <name type="scientific">Plasmodium ovale</name>
    <name type="common">malaria parasite P. ovale</name>
    <dbReference type="NCBI Taxonomy" id="36330"/>
    <lineage>
        <taxon>Eukaryota</taxon>
        <taxon>Sar</taxon>
        <taxon>Alveolata</taxon>
        <taxon>Apicomplexa</taxon>
        <taxon>Aconoidasida</taxon>
        <taxon>Haemosporida</taxon>
        <taxon>Plasmodiidae</taxon>
        <taxon>Plasmodium</taxon>
        <taxon>Plasmodium (Plasmodium)</taxon>
    </lineage>
</organism>
<gene>
    <name evidence="2" type="primary">PowCR01_000052100</name>
    <name evidence="2" type="ORF">POWCR01_000052100</name>
</gene>